<proteinExistence type="predicted"/>
<organism evidence="1">
    <name type="scientific">marine metagenome</name>
    <dbReference type="NCBI Taxonomy" id="408172"/>
    <lineage>
        <taxon>unclassified sequences</taxon>
        <taxon>metagenomes</taxon>
        <taxon>ecological metagenomes</taxon>
    </lineage>
</organism>
<dbReference type="AlphaFoldDB" id="A0A382VNL9"/>
<gene>
    <name evidence="1" type="ORF">METZ01_LOCUS400966</name>
</gene>
<protein>
    <submittedName>
        <fullName evidence="1">Uncharacterized protein</fullName>
    </submittedName>
</protein>
<feature type="non-terminal residue" evidence="1">
    <location>
        <position position="55"/>
    </location>
</feature>
<reference evidence="1" key="1">
    <citation type="submission" date="2018-05" db="EMBL/GenBank/DDBJ databases">
        <authorList>
            <person name="Lanie J.A."/>
            <person name="Ng W.-L."/>
            <person name="Kazmierczak K.M."/>
            <person name="Andrzejewski T.M."/>
            <person name="Davidsen T.M."/>
            <person name="Wayne K.J."/>
            <person name="Tettelin H."/>
            <person name="Glass J.I."/>
            <person name="Rusch D."/>
            <person name="Podicherti R."/>
            <person name="Tsui H.-C.T."/>
            <person name="Winkler M.E."/>
        </authorList>
    </citation>
    <scope>NUCLEOTIDE SEQUENCE</scope>
</reference>
<sequence>MNAFDKIEVPDNPWEEIKRSNSENILNTRRVDYRYPHDFYWTKNSSGSYGLRLSS</sequence>
<name>A0A382VNL9_9ZZZZ</name>
<dbReference type="EMBL" id="UINC01153406">
    <property type="protein sequence ID" value="SVD48112.1"/>
    <property type="molecule type" value="Genomic_DNA"/>
</dbReference>
<accession>A0A382VNL9</accession>
<evidence type="ECO:0000313" key="1">
    <source>
        <dbReference type="EMBL" id="SVD48112.1"/>
    </source>
</evidence>